<dbReference type="InParanoid" id="A0A3N4LJL1"/>
<gene>
    <name evidence="3" type="ORF">L211DRAFT_850363</name>
</gene>
<reference evidence="3 4" key="1">
    <citation type="journal article" date="2018" name="Nat. Ecol. Evol.">
        <title>Pezizomycetes genomes reveal the molecular basis of ectomycorrhizal truffle lifestyle.</title>
        <authorList>
            <person name="Murat C."/>
            <person name="Payen T."/>
            <person name="Noel B."/>
            <person name="Kuo A."/>
            <person name="Morin E."/>
            <person name="Chen J."/>
            <person name="Kohler A."/>
            <person name="Krizsan K."/>
            <person name="Balestrini R."/>
            <person name="Da Silva C."/>
            <person name="Montanini B."/>
            <person name="Hainaut M."/>
            <person name="Levati E."/>
            <person name="Barry K.W."/>
            <person name="Belfiori B."/>
            <person name="Cichocki N."/>
            <person name="Clum A."/>
            <person name="Dockter R.B."/>
            <person name="Fauchery L."/>
            <person name="Guy J."/>
            <person name="Iotti M."/>
            <person name="Le Tacon F."/>
            <person name="Lindquist E.A."/>
            <person name="Lipzen A."/>
            <person name="Malagnac F."/>
            <person name="Mello A."/>
            <person name="Molinier V."/>
            <person name="Miyauchi S."/>
            <person name="Poulain J."/>
            <person name="Riccioni C."/>
            <person name="Rubini A."/>
            <person name="Sitrit Y."/>
            <person name="Splivallo R."/>
            <person name="Traeger S."/>
            <person name="Wang M."/>
            <person name="Zifcakova L."/>
            <person name="Wipf D."/>
            <person name="Zambonelli A."/>
            <person name="Paolocci F."/>
            <person name="Nowrousian M."/>
            <person name="Ottonello S."/>
            <person name="Baldrian P."/>
            <person name="Spatafora J.W."/>
            <person name="Henrissat B."/>
            <person name="Nagy L.G."/>
            <person name="Aury J.M."/>
            <person name="Wincker P."/>
            <person name="Grigoriev I.V."/>
            <person name="Bonfante P."/>
            <person name="Martin F.M."/>
        </authorList>
    </citation>
    <scope>NUCLEOTIDE SEQUENCE [LARGE SCALE GENOMIC DNA]</scope>
    <source>
        <strain evidence="3 4">ATCC MYA-4762</strain>
    </source>
</reference>
<dbReference type="OrthoDB" id="10406098at2759"/>
<keyword evidence="2" id="KW-1133">Transmembrane helix</keyword>
<feature type="transmembrane region" description="Helical" evidence="2">
    <location>
        <begin position="233"/>
        <end position="257"/>
    </location>
</feature>
<evidence type="ECO:0000256" key="2">
    <source>
        <dbReference type="SAM" id="Phobius"/>
    </source>
</evidence>
<sequence>MGWFTTSPQSAREKCFAHESYSNFIVLRVFRIHLGKHTAKWSTNNNRPSGMYPTEHWPCVIGVELALSPHTIKGIGCESFCSTKETTSHRTRAIHKSLNITLMDQPNLSGPRTEQNQPAPGNNSTINQPVPHRVQISYPRYTKGLALITLVLVIIIIVTNIIKPRINYTHLFTIEQWQDIIAMVQDPTVIPVLAQGDYSDGSRTDAPQNDFVFGDCLVRIWVRPKSSQHPEPGLLITLLGLTVASIMVIWVLLQAFIGV</sequence>
<evidence type="ECO:0000313" key="3">
    <source>
        <dbReference type="EMBL" id="RPB22956.1"/>
    </source>
</evidence>
<feature type="region of interest" description="Disordered" evidence="1">
    <location>
        <begin position="105"/>
        <end position="128"/>
    </location>
</feature>
<organism evidence="3 4">
    <name type="scientific">Terfezia boudieri ATCC MYA-4762</name>
    <dbReference type="NCBI Taxonomy" id="1051890"/>
    <lineage>
        <taxon>Eukaryota</taxon>
        <taxon>Fungi</taxon>
        <taxon>Dikarya</taxon>
        <taxon>Ascomycota</taxon>
        <taxon>Pezizomycotina</taxon>
        <taxon>Pezizomycetes</taxon>
        <taxon>Pezizales</taxon>
        <taxon>Pezizaceae</taxon>
        <taxon>Terfezia</taxon>
    </lineage>
</organism>
<dbReference type="AlphaFoldDB" id="A0A3N4LJL1"/>
<proteinExistence type="predicted"/>
<keyword evidence="4" id="KW-1185">Reference proteome</keyword>
<protein>
    <submittedName>
        <fullName evidence="3">Uncharacterized protein</fullName>
    </submittedName>
</protein>
<keyword evidence="2" id="KW-0812">Transmembrane</keyword>
<feature type="transmembrane region" description="Helical" evidence="2">
    <location>
        <begin position="144"/>
        <end position="162"/>
    </location>
</feature>
<evidence type="ECO:0000256" key="1">
    <source>
        <dbReference type="SAM" id="MobiDB-lite"/>
    </source>
</evidence>
<name>A0A3N4LJL1_9PEZI</name>
<accession>A0A3N4LJL1</accession>
<keyword evidence="2" id="KW-0472">Membrane</keyword>
<dbReference type="EMBL" id="ML121549">
    <property type="protein sequence ID" value="RPB22956.1"/>
    <property type="molecule type" value="Genomic_DNA"/>
</dbReference>
<dbReference type="Proteomes" id="UP000267821">
    <property type="component" value="Unassembled WGS sequence"/>
</dbReference>
<evidence type="ECO:0000313" key="4">
    <source>
        <dbReference type="Proteomes" id="UP000267821"/>
    </source>
</evidence>